<dbReference type="InterPro" id="IPR005691">
    <property type="entry name" value="Tic20"/>
</dbReference>
<comment type="similarity">
    <text evidence="2 7">Belongs to the Tic20 family.</text>
</comment>
<dbReference type="PANTHER" id="PTHR33510">
    <property type="entry name" value="PROTEIN TIC 20-II, CHLOROPLASTIC"/>
    <property type="match status" value="1"/>
</dbReference>
<evidence type="ECO:0000256" key="6">
    <source>
        <dbReference type="ARBA" id="ARBA00023136"/>
    </source>
</evidence>
<keyword evidence="7" id="KW-0150">Chloroplast</keyword>
<dbReference type="Pfam" id="PF16166">
    <property type="entry name" value="TIC20"/>
    <property type="match status" value="1"/>
</dbReference>
<evidence type="ECO:0000313" key="8">
    <source>
        <dbReference type="EMBL" id="KAF5832384.1"/>
    </source>
</evidence>
<sequence length="236" mass="25303">MSSMLGLRAKSQYTASTSKTSVCSSSQTLLGAGRCQLRGRMGMSLPSVEPVCLPILNPSVSRASTSRRGDLQQCCSGGRAGIDPGDRVIASLPYLLPLLDSIPFGKFILLQYPFVARALAPLAPLAALYNSFPFAPFVIFLGVYSGIVANQNLPRFVRYNAMQAVLLDILLITHTHTLGGVFKPPTDESHTHTHISAYNTIFLFVAISVAYGMGSAIVGQQARLPFVAEAADIQVR</sequence>
<accession>A0ABQ7GCQ5</accession>
<protein>
    <recommendedName>
        <fullName evidence="7">Protein TIC 20</fullName>
    </recommendedName>
</protein>
<evidence type="ECO:0000256" key="2">
    <source>
        <dbReference type="ARBA" id="ARBA00009596"/>
    </source>
</evidence>
<keyword evidence="9" id="KW-1185">Reference proteome</keyword>
<comment type="caution">
    <text evidence="7">Lacks conserved residue(s) required for the propagation of feature annotation.</text>
</comment>
<gene>
    <name evidence="8" type="ORF">DUNSADRAFT_11756</name>
</gene>
<keyword evidence="7" id="KW-0934">Plastid</keyword>
<comment type="function">
    <text evidence="7">Involved in protein precursor import into chloroplasts.</text>
</comment>
<comment type="caution">
    <text evidence="8">The sequence shown here is derived from an EMBL/GenBank/DDBJ whole genome shotgun (WGS) entry which is preliminary data.</text>
</comment>
<evidence type="ECO:0000256" key="5">
    <source>
        <dbReference type="ARBA" id="ARBA00022989"/>
    </source>
</evidence>
<keyword evidence="5 7" id="KW-1133">Transmembrane helix</keyword>
<feature type="transmembrane region" description="Helical" evidence="7">
    <location>
        <begin position="195"/>
        <end position="214"/>
    </location>
</feature>
<feature type="transmembrane region" description="Helical" evidence="7">
    <location>
        <begin position="134"/>
        <end position="153"/>
    </location>
</feature>
<reference evidence="8" key="1">
    <citation type="submission" date="2017-08" db="EMBL/GenBank/DDBJ databases">
        <authorList>
            <person name="Polle J.E."/>
            <person name="Barry K."/>
            <person name="Cushman J."/>
            <person name="Schmutz J."/>
            <person name="Tran D."/>
            <person name="Hathwaick L.T."/>
            <person name="Yim W.C."/>
            <person name="Jenkins J."/>
            <person name="Mckie-Krisberg Z.M."/>
            <person name="Prochnik S."/>
            <person name="Lindquist E."/>
            <person name="Dockter R.B."/>
            <person name="Adam C."/>
            <person name="Molina H."/>
            <person name="Bunkerborg J."/>
            <person name="Jin E."/>
            <person name="Buchheim M."/>
            <person name="Magnuson J."/>
        </authorList>
    </citation>
    <scope>NUCLEOTIDE SEQUENCE</scope>
    <source>
        <strain evidence="8">CCAP 19/18</strain>
    </source>
</reference>
<dbReference type="Proteomes" id="UP000815325">
    <property type="component" value="Unassembled WGS sequence"/>
</dbReference>
<proteinExistence type="inferred from homology"/>
<organism evidence="8 9">
    <name type="scientific">Dunaliella salina</name>
    <name type="common">Green alga</name>
    <name type="synonym">Protococcus salinus</name>
    <dbReference type="NCBI Taxonomy" id="3046"/>
    <lineage>
        <taxon>Eukaryota</taxon>
        <taxon>Viridiplantae</taxon>
        <taxon>Chlorophyta</taxon>
        <taxon>core chlorophytes</taxon>
        <taxon>Chlorophyceae</taxon>
        <taxon>CS clade</taxon>
        <taxon>Chlamydomonadales</taxon>
        <taxon>Dunaliellaceae</taxon>
        <taxon>Dunaliella</taxon>
    </lineage>
</organism>
<keyword evidence="6 7" id="KW-0472">Membrane</keyword>
<feature type="transmembrane region" description="Helical" evidence="7">
    <location>
        <begin position="165"/>
        <end position="183"/>
    </location>
</feature>
<name>A0ABQ7GCQ5_DUNSA</name>
<dbReference type="PANTHER" id="PTHR33510:SF5">
    <property type="entry name" value="PROTEIN TIC 20-II, CHLOROPLASTIC"/>
    <property type="match status" value="1"/>
</dbReference>
<evidence type="ECO:0000313" key="9">
    <source>
        <dbReference type="Proteomes" id="UP000815325"/>
    </source>
</evidence>
<dbReference type="EMBL" id="MU069878">
    <property type="protein sequence ID" value="KAF5832384.1"/>
    <property type="molecule type" value="Genomic_DNA"/>
</dbReference>
<evidence type="ECO:0000256" key="4">
    <source>
        <dbReference type="ARBA" id="ARBA00022780"/>
    </source>
</evidence>
<keyword evidence="4" id="KW-1001">Plastid inner membrane</keyword>
<keyword evidence="3 7" id="KW-0812">Transmembrane</keyword>
<evidence type="ECO:0000256" key="3">
    <source>
        <dbReference type="ARBA" id="ARBA00022692"/>
    </source>
</evidence>
<evidence type="ECO:0000256" key="1">
    <source>
        <dbReference type="ARBA" id="ARBA00004478"/>
    </source>
</evidence>
<comment type="subcellular location">
    <subcellularLocation>
        <location evidence="1">Plastid</location>
        <location evidence="1">Chloroplast inner membrane</location>
        <topology evidence="1">Multi-pass membrane protein</topology>
    </subcellularLocation>
    <subcellularLocation>
        <location evidence="7">Plastid</location>
        <location evidence="7">Chloroplast membrane</location>
        <topology evidence="7">Multi-pass membrane protein</topology>
    </subcellularLocation>
</comment>
<evidence type="ECO:0000256" key="7">
    <source>
        <dbReference type="RuleBase" id="RU367003"/>
    </source>
</evidence>